<dbReference type="HOGENOM" id="CLU_2752720_0_0_9"/>
<dbReference type="Proteomes" id="UP000019247">
    <property type="component" value="Unassembled WGS sequence"/>
</dbReference>
<accession>W6TCW0</accession>
<dbReference type="STRING" id="1400520.LFAB_04035"/>
<name>W6TCW0_9LACO</name>
<reference evidence="1 2" key="1">
    <citation type="journal article" date="2014" name="Genome Announc.">
        <title>Genome Sequence of Lactobacillus fabifermentans Strain T30PCM01, Isolated from Fermenting Grape Marc.</title>
        <authorList>
            <person name="Treu L."/>
            <person name="Vendramin V."/>
            <person name="Bovo B."/>
            <person name="Giacomini A."/>
            <person name="Corich V."/>
            <person name="Campanaro S."/>
        </authorList>
    </citation>
    <scope>NUCLEOTIDE SEQUENCE [LARGE SCALE GENOMIC DNA]</scope>
    <source>
        <strain evidence="1 2">T30PCM01</strain>
    </source>
</reference>
<dbReference type="PATRIC" id="fig|1400520.3.peg.794"/>
<gene>
    <name evidence="1" type="ORF">LFAB_04035</name>
</gene>
<dbReference type="EMBL" id="AWWK01000020">
    <property type="protein sequence ID" value="ETY75075.1"/>
    <property type="molecule type" value="Genomic_DNA"/>
</dbReference>
<dbReference type="AlphaFoldDB" id="W6TCW0"/>
<sequence length="70" mass="7889">MAAKTIKIMDNSGQDWVDKAANMMKNNPNLKPDDNTKVFIIFDKDVLSESGMTKMMKKVSILERSVPDVN</sequence>
<proteinExistence type="predicted"/>
<dbReference type="RefSeq" id="WP_033613649.1">
    <property type="nucleotide sequence ID" value="NZ_KK036473.1"/>
</dbReference>
<protein>
    <submittedName>
        <fullName evidence="1">Uncharacterized protein</fullName>
    </submittedName>
</protein>
<organism evidence="1 2">
    <name type="scientific">Lactiplantibacillus fabifermentans T30PCM01</name>
    <dbReference type="NCBI Taxonomy" id="1400520"/>
    <lineage>
        <taxon>Bacteria</taxon>
        <taxon>Bacillati</taxon>
        <taxon>Bacillota</taxon>
        <taxon>Bacilli</taxon>
        <taxon>Lactobacillales</taxon>
        <taxon>Lactobacillaceae</taxon>
        <taxon>Lactiplantibacillus</taxon>
    </lineage>
</organism>
<evidence type="ECO:0000313" key="2">
    <source>
        <dbReference type="Proteomes" id="UP000019247"/>
    </source>
</evidence>
<comment type="caution">
    <text evidence="1">The sequence shown here is derived from an EMBL/GenBank/DDBJ whole genome shotgun (WGS) entry which is preliminary data.</text>
</comment>
<evidence type="ECO:0000313" key="1">
    <source>
        <dbReference type="EMBL" id="ETY75075.1"/>
    </source>
</evidence>